<dbReference type="Proteomes" id="UP000603904">
    <property type="component" value="Unassembled WGS sequence"/>
</dbReference>
<accession>A0ABQ4FTD6</accession>
<evidence type="ECO:0000313" key="5">
    <source>
        <dbReference type="Proteomes" id="UP000603904"/>
    </source>
</evidence>
<name>A0ABQ4FTD6_9ACTN</name>
<dbReference type="Gene3D" id="4.10.320.10">
    <property type="entry name" value="E3-binding domain"/>
    <property type="match status" value="1"/>
</dbReference>
<reference evidence="4 5" key="1">
    <citation type="submission" date="2021-01" db="EMBL/GenBank/DDBJ databases">
        <title>Whole genome shotgun sequence of Microbispora corallina NBRC 16416.</title>
        <authorList>
            <person name="Komaki H."/>
            <person name="Tamura T."/>
        </authorList>
    </citation>
    <scope>NUCLEOTIDE SEQUENCE [LARGE SCALE GENOMIC DNA]</scope>
    <source>
        <strain evidence="4 5">NBRC 16416</strain>
    </source>
</reference>
<sequence length="71" mass="7825">MSDSESPASWLIRRVPAPSIREWAEANGYGHLISARGRVSSTLLDAYYAAHPKEKDENEAPSKEHEQGSEG</sequence>
<evidence type="ECO:0000313" key="4">
    <source>
        <dbReference type="EMBL" id="GIH38089.1"/>
    </source>
</evidence>
<protein>
    <recommendedName>
        <fullName evidence="3">Lsr2 DNA-binding domain-containing protein</fullName>
    </recommendedName>
</protein>
<organism evidence="4 5">
    <name type="scientific">Microbispora corallina</name>
    <dbReference type="NCBI Taxonomy" id="83302"/>
    <lineage>
        <taxon>Bacteria</taxon>
        <taxon>Bacillati</taxon>
        <taxon>Actinomycetota</taxon>
        <taxon>Actinomycetes</taxon>
        <taxon>Streptosporangiales</taxon>
        <taxon>Streptosporangiaceae</taxon>
        <taxon>Microbispora</taxon>
    </lineage>
</organism>
<evidence type="ECO:0000259" key="3">
    <source>
        <dbReference type="Pfam" id="PF23359"/>
    </source>
</evidence>
<dbReference type="RefSeq" id="WP_204055758.1">
    <property type="nucleotide sequence ID" value="NZ_BAAAGP010000003.1"/>
</dbReference>
<evidence type="ECO:0000256" key="1">
    <source>
        <dbReference type="ARBA" id="ARBA00023125"/>
    </source>
</evidence>
<dbReference type="InterPro" id="IPR055370">
    <property type="entry name" value="Lsr2_DNA-bd"/>
</dbReference>
<feature type="compositionally biased region" description="Basic and acidic residues" evidence="2">
    <location>
        <begin position="51"/>
        <end position="71"/>
    </location>
</feature>
<evidence type="ECO:0000256" key="2">
    <source>
        <dbReference type="SAM" id="MobiDB-lite"/>
    </source>
</evidence>
<comment type="caution">
    <text evidence="4">The sequence shown here is derived from an EMBL/GenBank/DDBJ whole genome shotgun (WGS) entry which is preliminary data.</text>
</comment>
<dbReference type="InterPro" id="IPR036625">
    <property type="entry name" value="E3-bd_dom_sf"/>
</dbReference>
<feature type="domain" description="Lsr2 DNA-binding" evidence="3">
    <location>
        <begin position="19"/>
        <end position="50"/>
    </location>
</feature>
<gene>
    <name evidence="4" type="ORF">Mco01_10890</name>
</gene>
<dbReference type="Pfam" id="PF23359">
    <property type="entry name" value="Lsr2_DNA-bd"/>
    <property type="match status" value="1"/>
</dbReference>
<dbReference type="EMBL" id="BOOC01000003">
    <property type="protein sequence ID" value="GIH38089.1"/>
    <property type="molecule type" value="Genomic_DNA"/>
</dbReference>
<feature type="region of interest" description="Disordered" evidence="2">
    <location>
        <begin position="50"/>
        <end position="71"/>
    </location>
</feature>
<keyword evidence="1" id="KW-0238">DNA-binding</keyword>
<keyword evidence="5" id="KW-1185">Reference proteome</keyword>
<proteinExistence type="predicted"/>